<sequence length="77" mass="8779">MEMGMRVLMANSPFHHPNSPFYRPTPPVSAHCPLNQISHSYSRGWQCTNAAGYEFPWETVTIHSLVTLMLTCPLKMM</sequence>
<name>A0A4C1Y4V7_EUMVA</name>
<gene>
    <name evidence="1" type="ORF">EVAR_39607_1</name>
</gene>
<dbReference type="EMBL" id="BGZK01001059">
    <property type="protein sequence ID" value="GBP70024.1"/>
    <property type="molecule type" value="Genomic_DNA"/>
</dbReference>
<reference evidence="1 2" key="1">
    <citation type="journal article" date="2019" name="Commun. Biol.">
        <title>The bagworm genome reveals a unique fibroin gene that provides high tensile strength.</title>
        <authorList>
            <person name="Kono N."/>
            <person name="Nakamura H."/>
            <person name="Ohtoshi R."/>
            <person name="Tomita M."/>
            <person name="Numata K."/>
            <person name="Arakawa K."/>
        </authorList>
    </citation>
    <scope>NUCLEOTIDE SEQUENCE [LARGE SCALE GENOMIC DNA]</scope>
</reference>
<comment type="caution">
    <text evidence="1">The sequence shown here is derived from an EMBL/GenBank/DDBJ whole genome shotgun (WGS) entry which is preliminary data.</text>
</comment>
<evidence type="ECO:0000313" key="2">
    <source>
        <dbReference type="Proteomes" id="UP000299102"/>
    </source>
</evidence>
<evidence type="ECO:0000313" key="1">
    <source>
        <dbReference type="EMBL" id="GBP70024.1"/>
    </source>
</evidence>
<organism evidence="1 2">
    <name type="scientific">Eumeta variegata</name>
    <name type="common">Bagworm moth</name>
    <name type="synonym">Eumeta japonica</name>
    <dbReference type="NCBI Taxonomy" id="151549"/>
    <lineage>
        <taxon>Eukaryota</taxon>
        <taxon>Metazoa</taxon>
        <taxon>Ecdysozoa</taxon>
        <taxon>Arthropoda</taxon>
        <taxon>Hexapoda</taxon>
        <taxon>Insecta</taxon>
        <taxon>Pterygota</taxon>
        <taxon>Neoptera</taxon>
        <taxon>Endopterygota</taxon>
        <taxon>Lepidoptera</taxon>
        <taxon>Glossata</taxon>
        <taxon>Ditrysia</taxon>
        <taxon>Tineoidea</taxon>
        <taxon>Psychidae</taxon>
        <taxon>Oiketicinae</taxon>
        <taxon>Eumeta</taxon>
    </lineage>
</organism>
<protein>
    <submittedName>
        <fullName evidence="1">Uncharacterized protein</fullName>
    </submittedName>
</protein>
<proteinExistence type="predicted"/>
<accession>A0A4C1Y4V7</accession>
<keyword evidence="2" id="KW-1185">Reference proteome</keyword>
<dbReference type="Proteomes" id="UP000299102">
    <property type="component" value="Unassembled WGS sequence"/>
</dbReference>
<dbReference type="AlphaFoldDB" id="A0A4C1Y4V7"/>